<dbReference type="PANTHER" id="PTHR11697">
    <property type="entry name" value="GENERAL TRANSCRIPTION FACTOR 2-RELATED ZINC FINGER PROTEIN"/>
    <property type="match status" value="1"/>
</dbReference>
<organism evidence="1 2">
    <name type="scientific">Gossypium raimondii</name>
    <name type="common">Peruvian cotton</name>
    <name type="synonym">Gossypium klotzschianum subsp. raimondii</name>
    <dbReference type="NCBI Taxonomy" id="29730"/>
    <lineage>
        <taxon>Eukaryota</taxon>
        <taxon>Viridiplantae</taxon>
        <taxon>Streptophyta</taxon>
        <taxon>Embryophyta</taxon>
        <taxon>Tracheophyta</taxon>
        <taxon>Spermatophyta</taxon>
        <taxon>Magnoliopsida</taxon>
        <taxon>eudicotyledons</taxon>
        <taxon>Gunneridae</taxon>
        <taxon>Pentapetalae</taxon>
        <taxon>rosids</taxon>
        <taxon>malvids</taxon>
        <taxon>Malvales</taxon>
        <taxon>Malvaceae</taxon>
        <taxon>Malvoideae</taxon>
        <taxon>Gossypium</taxon>
    </lineage>
</organism>
<protein>
    <submittedName>
        <fullName evidence="1">Uncharacterized protein</fullName>
    </submittedName>
</protein>
<keyword evidence="2" id="KW-1185">Reference proteome</keyword>
<dbReference type="EMBL" id="CM001740">
    <property type="protein sequence ID" value="KJB08851.1"/>
    <property type="molecule type" value="Genomic_DNA"/>
</dbReference>
<name>A0A0D2PX73_GOSRA</name>
<dbReference type="PANTHER" id="PTHR11697:SF230">
    <property type="entry name" value="ZINC FINGER, MYM DOMAIN CONTAINING 1"/>
    <property type="match status" value="1"/>
</dbReference>
<dbReference type="STRING" id="29730.A0A0D2PX73"/>
<dbReference type="Gramene" id="KJB08851">
    <property type="protein sequence ID" value="KJB08851"/>
    <property type="gene ID" value="B456_001G108100"/>
</dbReference>
<dbReference type="InterPro" id="IPR055298">
    <property type="entry name" value="AtLOH3-like"/>
</dbReference>
<dbReference type="OMA" id="MNARYIT"/>
<dbReference type="Proteomes" id="UP000032304">
    <property type="component" value="Chromosome 1"/>
</dbReference>
<evidence type="ECO:0000313" key="1">
    <source>
        <dbReference type="EMBL" id="KJB08851.1"/>
    </source>
</evidence>
<reference evidence="1 2" key="1">
    <citation type="journal article" date="2012" name="Nature">
        <title>Repeated polyploidization of Gossypium genomes and the evolution of spinnable cotton fibres.</title>
        <authorList>
            <person name="Paterson A.H."/>
            <person name="Wendel J.F."/>
            <person name="Gundlach H."/>
            <person name="Guo H."/>
            <person name="Jenkins J."/>
            <person name="Jin D."/>
            <person name="Llewellyn D."/>
            <person name="Showmaker K.C."/>
            <person name="Shu S."/>
            <person name="Udall J."/>
            <person name="Yoo M.J."/>
            <person name="Byers R."/>
            <person name="Chen W."/>
            <person name="Doron-Faigenboim A."/>
            <person name="Duke M.V."/>
            <person name="Gong L."/>
            <person name="Grimwood J."/>
            <person name="Grover C."/>
            <person name="Grupp K."/>
            <person name="Hu G."/>
            <person name="Lee T.H."/>
            <person name="Li J."/>
            <person name="Lin L."/>
            <person name="Liu T."/>
            <person name="Marler B.S."/>
            <person name="Page J.T."/>
            <person name="Roberts A.W."/>
            <person name="Romanel E."/>
            <person name="Sanders W.S."/>
            <person name="Szadkowski E."/>
            <person name="Tan X."/>
            <person name="Tang H."/>
            <person name="Xu C."/>
            <person name="Wang J."/>
            <person name="Wang Z."/>
            <person name="Zhang D."/>
            <person name="Zhang L."/>
            <person name="Ashrafi H."/>
            <person name="Bedon F."/>
            <person name="Bowers J.E."/>
            <person name="Brubaker C.L."/>
            <person name="Chee P.W."/>
            <person name="Das S."/>
            <person name="Gingle A.R."/>
            <person name="Haigler C.H."/>
            <person name="Harker D."/>
            <person name="Hoffmann L.V."/>
            <person name="Hovav R."/>
            <person name="Jones D.C."/>
            <person name="Lemke C."/>
            <person name="Mansoor S."/>
            <person name="ur Rahman M."/>
            <person name="Rainville L.N."/>
            <person name="Rambani A."/>
            <person name="Reddy U.K."/>
            <person name="Rong J.K."/>
            <person name="Saranga Y."/>
            <person name="Scheffler B.E."/>
            <person name="Scheffler J.A."/>
            <person name="Stelly D.M."/>
            <person name="Triplett B.A."/>
            <person name="Van Deynze A."/>
            <person name="Vaslin M.F."/>
            <person name="Waghmare V.N."/>
            <person name="Walford S.A."/>
            <person name="Wright R.J."/>
            <person name="Zaki E.A."/>
            <person name="Zhang T."/>
            <person name="Dennis E.S."/>
            <person name="Mayer K.F."/>
            <person name="Peterson D.G."/>
            <person name="Rokhsar D.S."/>
            <person name="Wang X."/>
            <person name="Schmutz J."/>
        </authorList>
    </citation>
    <scope>NUCLEOTIDE SEQUENCE [LARGE SCALE GENOMIC DNA]</scope>
</reference>
<gene>
    <name evidence="1" type="ORF">B456_001G108100</name>
</gene>
<accession>A0A0D2PX73</accession>
<evidence type="ECO:0000313" key="2">
    <source>
        <dbReference type="Proteomes" id="UP000032304"/>
    </source>
</evidence>
<sequence>MHGEFNGFIAFASSKQHNELQKVQTTKIINELAPRTGKNQIDTLQCPVTSLLTMYNATSTVLENLKNTAPNYSQRGDAHNAYNKLRSFEFIFILHLMKEVLGIIDNLCQALQRRSQDILNAMSLILTIKDSIQNRNKKEDVIVKHHYRIDLSYIDSSKFNCIYKTCFFAMKIVKTRLRSKMEDDFLKNSLVVYIKTKKLHKNFM</sequence>
<proteinExistence type="predicted"/>
<dbReference type="AlphaFoldDB" id="A0A0D2PX73"/>